<dbReference type="Pfam" id="PF00135">
    <property type="entry name" value="COesterase"/>
    <property type="match status" value="1"/>
</dbReference>
<evidence type="ECO:0000313" key="4">
    <source>
        <dbReference type="EMBL" id="OXA48585.1"/>
    </source>
</evidence>
<feature type="signal peptide" evidence="2">
    <location>
        <begin position="1"/>
        <end position="19"/>
    </location>
</feature>
<dbReference type="OrthoDB" id="19653at2759"/>
<dbReference type="STRING" id="158441.A0A226DSW6"/>
<organism evidence="4 5">
    <name type="scientific">Folsomia candida</name>
    <name type="common">Springtail</name>
    <dbReference type="NCBI Taxonomy" id="158441"/>
    <lineage>
        <taxon>Eukaryota</taxon>
        <taxon>Metazoa</taxon>
        <taxon>Ecdysozoa</taxon>
        <taxon>Arthropoda</taxon>
        <taxon>Hexapoda</taxon>
        <taxon>Collembola</taxon>
        <taxon>Entomobryomorpha</taxon>
        <taxon>Isotomoidea</taxon>
        <taxon>Isotomidae</taxon>
        <taxon>Proisotominae</taxon>
        <taxon>Folsomia</taxon>
    </lineage>
</organism>
<evidence type="ECO:0000256" key="1">
    <source>
        <dbReference type="ARBA" id="ARBA00023180"/>
    </source>
</evidence>
<dbReference type="AlphaFoldDB" id="A0A226DSW6"/>
<gene>
    <name evidence="4" type="ORF">Fcan01_16749</name>
</gene>
<feature type="chain" id="PRO_5012172074" evidence="2">
    <location>
        <begin position="20"/>
        <end position="581"/>
    </location>
</feature>
<dbReference type="InterPro" id="IPR002018">
    <property type="entry name" value="CarbesteraseB"/>
</dbReference>
<dbReference type="Gene3D" id="3.40.50.1820">
    <property type="entry name" value="alpha/beta hydrolase"/>
    <property type="match status" value="1"/>
</dbReference>
<dbReference type="PROSITE" id="PS00941">
    <property type="entry name" value="CARBOXYLESTERASE_B_2"/>
    <property type="match status" value="1"/>
</dbReference>
<keyword evidence="2" id="KW-0732">Signal</keyword>
<dbReference type="Proteomes" id="UP000198287">
    <property type="component" value="Unassembled WGS sequence"/>
</dbReference>
<sequence>MYRSIVFAVVLCLIKSMGCDDTVSYPEVEIESGRLIGSFSENRVGVRYAQFYGIPYGHVEKRFDISTPAKLWTGIKNATDSGPGCARYSMMVPGFAGVEDCLTLDLYTPKIRSLNGSSDLLPVMVWLTGGGFVDGLGSYYGGKYFMDQLVILVTVNFRLGAFGFLNAGVKSARGNQGLKDIVLALKWVQNNIEVFSGDKNRVTIFGESSGGAAASLLTASPMAKGLFHGAILQSGTATCPYVMRAGDGIKEAKTLAVAVDCPSSHGEYLVQCLQKVKPELLAPLSIFFNEFGMDSSAIHMGPTVETYPGIGDEDNSTFLKEDPYSLISSGNFHKVPILIGFVASEVFGISKRLLAADKIKKINSQFGRIIQSALLYHDTAEDPSFVTERIRQYYFNRSELTPSSGDDLERLIGDRSIVHCTRKVAAAYANYTTVYAFNYTKSEPASVGTIDTAVTTLEGDNQPPKPAGERPPAHADELAYLFEMRPPLDKFFPKITKDNETFEFSKNFVSLWTSFALNGKPRKLWGDKGTEWTPLKPNMRQEYLQINEDPVMLEVNQVFENSWKFWDSLPLKEHGKKWVAE</sequence>
<name>A0A226DSW6_FOLCA</name>
<protein>
    <submittedName>
        <fullName evidence="4">Esterase E4</fullName>
    </submittedName>
</protein>
<accession>A0A226DSW6</accession>
<evidence type="ECO:0000313" key="5">
    <source>
        <dbReference type="Proteomes" id="UP000198287"/>
    </source>
</evidence>
<dbReference type="EMBL" id="LNIX01000011">
    <property type="protein sequence ID" value="OXA48585.1"/>
    <property type="molecule type" value="Genomic_DNA"/>
</dbReference>
<reference evidence="4 5" key="1">
    <citation type="submission" date="2015-12" db="EMBL/GenBank/DDBJ databases">
        <title>The genome of Folsomia candida.</title>
        <authorList>
            <person name="Faddeeva A."/>
            <person name="Derks M.F."/>
            <person name="Anvar Y."/>
            <person name="Smit S."/>
            <person name="Van Straalen N."/>
            <person name="Roelofs D."/>
        </authorList>
    </citation>
    <scope>NUCLEOTIDE SEQUENCE [LARGE SCALE GENOMIC DNA]</scope>
    <source>
        <strain evidence="4 5">VU population</strain>
        <tissue evidence="4">Whole body</tissue>
    </source>
</reference>
<dbReference type="InterPro" id="IPR029058">
    <property type="entry name" value="AB_hydrolase_fold"/>
</dbReference>
<evidence type="ECO:0000259" key="3">
    <source>
        <dbReference type="Pfam" id="PF00135"/>
    </source>
</evidence>
<keyword evidence="5" id="KW-1185">Reference proteome</keyword>
<dbReference type="InterPro" id="IPR019819">
    <property type="entry name" value="Carboxylesterase_B_CS"/>
</dbReference>
<dbReference type="PANTHER" id="PTHR11559">
    <property type="entry name" value="CARBOXYLESTERASE"/>
    <property type="match status" value="1"/>
</dbReference>
<dbReference type="SUPFAM" id="SSF53474">
    <property type="entry name" value="alpha/beta-Hydrolases"/>
    <property type="match status" value="1"/>
</dbReference>
<evidence type="ECO:0000256" key="2">
    <source>
        <dbReference type="SAM" id="SignalP"/>
    </source>
</evidence>
<proteinExistence type="predicted"/>
<feature type="domain" description="Carboxylesterase type B" evidence="3">
    <location>
        <begin position="26"/>
        <end position="563"/>
    </location>
</feature>
<dbReference type="OMA" id="LAYLFEM"/>
<dbReference type="InterPro" id="IPR050309">
    <property type="entry name" value="Type-B_Carboxylest/Lipase"/>
</dbReference>
<comment type="caution">
    <text evidence="4">The sequence shown here is derived from an EMBL/GenBank/DDBJ whole genome shotgun (WGS) entry which is preliminary data.</text>
</comment>
<keyword evidence="1" id="KW-0325">Glycoprotein</keyword>